<accession>A0A382YE71</accession>
<protein>
    <submittedName>
        <fullName evidence="1">Uncharacterized protein</fullName>
    </submittedName>
</protein>
<reference evidence="1" key="1">
    <citation type="submission" date="2018-05" db="EMBL/GenBank/DDBJ databases">
        <authorList>
            <person name="Lanie J.A."/>
            <person name="Ng W.-L."/>
            <person name="Kazmierczak K.M."/>
            <person name="Andrzejewski T.M."/>
            <person name="Davidsen T.M."/>
            <person name="Wayne K.J."/>
            <person name="Tettelin H."/>
            <person name="Glass J.I."/>
            <person name="Rusch D."/>
            <person name="Podicherti R."/>
            <person name="Tsui H.-C.T."/>
            <person name="Winkler M.E."/>
        </authorList>
    </citation>
    <scope>NUCLEOTIDE SEQUENCE</scope>
</reference>
<proteinExistence type="predicted"/>
<dbReference type="EMBL" id="UINC01175141">
    <property type="protein sequence ID" value="SVD81612.1"/>
    <property type="molecule type" value="Genomic_DNA"/>
</dbReference>
<organism evidence="1">
    <name type="scientific">marine metagenome</name>
    <dbReference type="NCBI Taxonomy" id="408172"/>
    <lineage>
        <taxon>unclassified sequences</taxon>
        <taxon>metagenomes</taxon>
        <taxon>ecological metagenomes</taxon>
    </lineage>
</organism>
<evidence type="ECO:0000313" key="1">
    <source>
        <dbReference type="EMBL" id="SVD81612.1"/>
    </source>
</evidence>
<dbReference type="Gene3D" id="2.20.110.10">
    <property type="entry name" value="Histone H3 K4-specific methyltransferase SET7/9 N-terminal domain"/>
    <property type="match status" value="1"/>
</dbReference>
<dbReference type="SUPFAM" id="SSF82185">
    <property type="entry name" value="Histone H3 K4-specific methyltransferase SET7/9 N-terminal domain"/>
    <property type="match status" value="1"/>
</dbReference>
<feature type="non-terminal residue" evidence="1">
    <location>
        <position position="1"/>
    </location>
</feature>
<gene>
    <name evidence="1" type="ORF">METZ01_LOCUS434466</name>
</gene>
<sequence>SNTVYAKDTMWVFAHDTTTIYDTTWVFAYDTTFTRDSVWVFAYDTTTVYDTLKIFSYDTITIHTYATNLTQDVTDGQRTQLPKWKTLDEAVRARNKGDKSAQEWITQALYSADGDWAQAKEEYLKYQKVFSSPKIKGIFHKPSKPNITGADPDFIVPDVKYRSIVFDTLQILTYNKTVVQDTIKDLVRQTIMKYDTTVVLNPKEAIRETTPAGHELLIRYFANGNIRERGMMKDGKRNGTWIFYDESGMEIRKTKYKMGKIISD</sequence>
<feature type="non-terminal residue" evidence="1">
    <location>
        <position position="264"/>
    </location>
</feature>
<dbReference type="AlphaFoldDB" id="A0A382YE71"/>
<name>A0A382YE71_9ZZZZ</name>